<accession>A0A0F9IPJ9</accession>
<sequence length="60" mass="6328">LASLFESDGDRIRIRRGGILPLGCADATGYAVAASEVLKFENEDGVNSLTYDIVIVGIDA</sequence>
<feature type="non-terminal residue" evidence="1">
    <location>
        <position position="1"/>
    </location>
</feature>
<proteinExistence type="predicted"/>
<organism evidence="1">
    <name type="scientific">marine sediment metagenome</name>
    <dbReference type="NCBI Taxonomy" id="412755"/>
    <lineage>
        <taxon>unclassified sequences</taxon>
        <taxon>metagenomes</taxon>
        <taxon>ecological metagenomes</taxon>
    </lineage>
</organism>
<gene>
    <name evidence="1" type="ORF">LCGC14_1917480</name>
</gene>
<dbReference type="AlphaFoldDB" id="A0A0F9IPJ9"/>
<protein>
    <submittedName>
        <fullName evidence="1">Uncharacterized protein</fullName>
    </submittedName>
</protein>
<reference evidence="1" key="1">
    <citation type="journal article" date="2015" name="Nature">
        <title>Complex archaea that bridge the gap between prokaryotes and eukaryotes.</title>
        <authorList>
            <person name="Spang A."/>
            <person name="Saw J.H."/>
            <person name="Jorgensen S.L."/>
            <person name="Zaremba-Niedzwiedzka K."/>
            <person name="Martijn J."/>
            <person name="Lind A.E."/>
            <person name="van Eijk R."/>
            <person name="Schleper C."/>
            <person name="Guy L."/>
            <person name="Ettema T.J."/>
        </authorList>
    </citation>
    <scope>NUCLEOTIDE SEQUENCE</scope>
</reference>
<name>A0A0F9IPJ9_9ZZZZ</name>
<dbReference type="EMBL" id="LAZR01020365">
    <property type="protein sequence ID" value="KKL89167.1"/>
    <property type="molecule type" value="Genomic_DNA"/>
</dbReference>
<comment type="caution">
    <text evidence="1">The sequence shown here is derived from an EMBL/GenBank/DDBJ whole genome shotgun (WGS) entry which is preliminary data.</text>
</comment>
<evidence type="ECO:0000313" key="1">
    <source>
        <dbReference type="EMBL" id="KKL89167.1"/>
    </source>
</evidence>